<reference evidence="4" key="1">
    <citation type="journal article" date="2023" name="Science">
        <title>Genome structures resolve the early diversification of teleost fishes.</title>
        <authorList>
            <person name="Parey E."/>
            <person name="Louis A."/>
            <person name="Montfort J."/>
            <person name="Bouchez O."/>
            <person name="Roques C."/>
            <person name="Iampietro C."/>
            <person name="Lluch J."/>
            <person name="Castinel A."/>
            <person name="Donnadieu C."/>
            <person name="Desvignes T."/>
            <person name="Floi Bucao C."/>
            <person name="Jouanno E."/>
            <person name="Wen M."/>
            <person name="Mejri S."/>
            <person name="Dirks R."/>
            <person name="Jansen H."/>
            <person name="Henkel C."/>
            <person name="Chen W.J."/>
            <person name="Zahm M."/>
            <person name="Cabau C."/>
            <person name="Klopp C."/>
            <person name="Thompson A.W."/>
            <person name="Robinson-Rechavi M."/>
            <person name="Braasch I."/>
            <person name="Lecointre G."/>
            <person name="Bobe J."/>
            <person name="Postlethwait J.H."/>
            <person name="Berthelot C."/>
            <person name="Roest Crollius H."/>
            <person name="Guiguen Y."/>
        </authorList>
    </citation>
    <scope>NUCLEOTIDE SEQUENCE</scope>
    <source>
        <strain evidence="4">NC1722</strain>
    </source>
</reference>
<dbReference type="InterPro" id="IPR002110">
    <property type="entry name" value="Ankyrin_rpt"/>
</dbReference>
<evidence type="ECO:0000256" key="2">
    <source>
        <dbReference type="ARBA" id="ARBA00023043"/>
    </source>
</evidence>
<dbReference type="Pfam" id="PF12796">
    <property type="entry name" value="Ank_2"/>
    <property type="match status" value="1"/>
</dbReference>
<dbReference type="PROSITE" id="PS50088">
    <property type="entry name" value="ANK_REPEAT"/>
    <property type="match status" value="2"/>
</dbReference>
<dbReference type="PANTHER" id="PTHR24174">
    <property type="entry name" value="ANKYRIN REPEAT AND STERILE ALPHA MOTIF DOMAIN-CONTAINING PROTEIN 1"/>
    <property type="match status" value="1"/>
</dbReference>
<dbReference type="EMBL" id="JAINUG010000224">
    <property type="protein sequence ID" value="KAJ8386699.1"/>
    <property type="molecule type" value="Genomic_DNA"/>
</dbReference>
<proteinExistence type="predicted"/>
<protein>
    <submittedName>
        <fullName evidence="4">Uncharacterized protein</fullName>
    </submittedName>
</protein>
<organism evidence="4 5">
    <name type="scientific">Aldrovandia affinis</name>
    <dbReference type="NCBI Taxonomy" id="143900"/>
    <lineage>
        <taxon>Eukaryota</taxon>
        <taxon>Metazoa</taxon>
        <taxon>Chordata</taxon>
        <taxon>Craniata</taxon>
        <taxon>Vertebrata</taxon>
        <taxon>Euteleostomi</taxon>
        <taxon>Actinopterygii</taxon>
        <taxon>Neopterygii</taxon>
        <taxon>Teleostei</taxon>
        <taxon>Notacanthiformes</taxon>
        <taxon>Halosauridae</taxon>
        <taxon>Aldrovandia</taxon>
    </lineage>
</organism>
<keyword evidence="1" id="KW-0677">Repeat</keyword>
<sequence>MQSIWRGLNVNCADSSGYTPLHHASLNGHRDVVLKLLQYDASTNLADSKGCFPLHLAAWKGDAEIVRILIHHGPSHCRVNEQAWAARPTTDASYHKLGAAPSTDWMIYVTDRAGDLRDWAQAHCGTRGRMRVTDAEKEHAEQSACSSLRCPSSFAAVVRWPFERGTLRGSLCDVLTGPLEAAGKPETGRASPVPPRSFCFALSSRPARTLKGAVARDQLLCESA</sequence>
<dbReference type="InterPro" id="IPR033635">
    <property type="entry name" value="ANKS1/Caskin"/>
</dbReference>
<name>A0AAD7W8E9_9TELE</name>
<dbReference type="Proteomes" id="UP001221898">
    <property type="component" value="Unassembled WGS sequence"/>
</dbReference>
<evidence type="ECO:0000313" key="4">
    <source>
        <dbReference type="EMBL" id="KAJ8386699.1"/>
    </source>
</evidence>
<keyword evidence="2 3" id="KW-0040">ANK repeat</keyword>
<evidence type="ECO:0000256" key="3">
    <source>
        <dbReference type="PROSITE-ProRule" id="PRU00023"/>
    </source>
</evidence>
<dbReference type="Gene3D" id="1.25.40.20">
    <property type="entry name" value="Ankyrin repeat-containing domain"/>
    <property type="match status" value="1"/>
</dbReference>
<evidence type="ECO:0000313" key="5">
    <source>
        <dbReference type="Proteomes" id="UP001221898"/>
    </source>
</evidence>
<dbReference type="GO" id="GO:0005829">
    <property type="term" value="C:cytosol"/>
    <property type="evidence" value="ECO:0007669"/>
    <property type="project" value="TreeGrafter"/>
</dbReference>
<dbReference type="SUPFAM" id="SSF48403">
    <property type="entry name" value="Ankyrin repeat"/>
    <property type="match status" value="1"/>
</dbReference>
<dbReference type="SMART" id="SM00248">
    <property type="entry name" value="ANK"/>
    <property type="match status" value="2"/>
</dbReference>
<comment type="caution">
    <text evidence="4">The sequence shown here is derived from an EMBL/GenBank/DDBJ whole genome shotgun (WGS) entry which is preliminary data.</text>
</comment>
<keyword evidence="5" id="KW-1185">Reference proteome</keyword>
<feature type="repeat" description="ANK" evidence="3">
    <location>
        <begin position="49"/>
        <end position="81"/>
    </location>
</feature>
<feature type="repeat" description="ANK" evidence="3">
    <location>
        <begin position="16"/>
        <end position="48"/>
    </location>
</feature>
<dbReference type="GO" id="GO:0046875">
    <property type="term" value="F:ephrin receptor binding"/>
    <property type="evidence" value="ECO:0007669"/>
    <property type="project" value="TreeGrafter"/>
</dbReference>
<dbReference type="InterPro" id="IPR036770">
    <property type="entry name" value="Ankyrin_rpt-contain_sf"/>
</dbReference>
<dbReference type="PANTHER" id="PTHR24174:SF3">
    <property type="entry name" value="ANKYRIN REPEAT AND STERILE ALPHA MOTIF DOMAIN-CONTAINING PROTEIN 1B"/>
    <property type="match status" value="1"/>
</dbReference>
<gene>
    <name evidence="4" type="ORF">AAFF_G00168150</name>
</gene>
<accession>A0AAD7W8E9</accession>
<dbReference type="GO" id="GO:0048013">
    <property type="term" value="P:ephrin receptor signaling pathway"/>
    <property type="evidence" value="ECO:0007669"/>
    <property type="project" value="TreeGrafter"/>
</dbReference>
<evidence type="ECO:0000256" key="1">
    <source>
        <dbReference type="ARBA" id="ARBA00022737"/>
    </source>
</evidence>
<dbReference type="PROSITE" id="PS50297">
    <property type="entry name" value="ANK_REP_REGION"/>
    <property type="match status" value="2"/>
</dbReference>
<dbReference type="AlphaFoldDB" id="A0AAD7W8E9"/>